<dbReference type="Proteomes" id="UP001206128">
    <property type="component" value="Unassembled WGS sequence"/>
</dbReference>
<keyword evidence="2" id="KW-1185">Reference proteome</keyword>
<reference evidence="1" key="1">
    <citation type="submission" date="2022-06" db="EMBL/GenBank/DDBJ databases">
        <title>Genomic Encyclopedia of Archaeal and Bacterial Type Strains, Phase II (KMG-II): from individual species to whole genera.</title>
        <authorList>
            <person name="Goeker M."/>
        </authorList>
    </citation>
    <scope>NUCLEOTIDE SEQUENCE</scope>
    <source>
        <strain evidence="1">DSM 43935</strain>
    </source>
</reference>
<dbReference type="AlphaFoldDB" id="A0AAE3GF00"/>
<accession>A0AAE3GF00</accession>
<proteinExistence type="predicted"/>
<dbReference type="EMBL" id="JAMTCK010000008">
    <property type="protein sequence ID" value="MCP2167051.1"/>
    <property type="molecule type" value="Genomic_DNA"/>
</dbReference>
<organism evidence="1 2">
    <name type="scientific">Goodfellowiella coeruleoviolacea</name>
    <dbReference type="NCBI Taxonomy" id="334858"/>
    <lineage>
        <taxon>Bacteria</taxon>
        <taxon>Bacillati</taxon>
        <taxon>Actinomycetota</taxon>
        <taxon>Actinomycetes</taxon>
        <taxon>Pseudonocardiales</taxon>
        <taxon>Pseudonocardiaceae</taxon>
        <taxon>Goodfellowiella</taxon>
    </lineage>
</organism>
<protein>
    <submittedName>
        <fullName evidence="1">Uncharacterized protein</fullName>
    </submittedName>
</protein>
<gene>
    <name evidence="1" type="ORF">LX83_003923</name>
</gene>
<dbReference type="RefSeq" id="WP_253773499.1">
    <property type="nucleotide sequence ID" value="NZ_JAMTCK010000008.1"/>
</dbReference>
<comment type="caution">
    <text evidence="1">The sequence shown here is derived from an EMBL/GenBank/DDBJ whole genome shotgun (WGS) entry which is preliminary data.</text>
</comment>
<sequence>MTTSTSRRFLWWRTVDGTCHAFTADQAGGTDDGLCETACDHVVAEQDLVRAAGPKLCGHCLIVVGAGMPDEARWRG</sequence>
<evidence type="ECO:0000313" key="2">
    <source>
        <dbReference type="Proteomes" id="UP001206128"/>
    </source>
</evidence>
<name>A0AAE3GF00_9PSEU</name>
<evidence type="ECO:0000313" key="1">
    <source>
        <dbReference type="EMBL" id="MCP2167051.1"/>
    </source>
</evidence>